<evidence type="ECO:0000313" key="5">
    <source>
        <dbReference type="Proteomes" id="UP000541444"/>
    </source>
</evidence>
<feature type="domain" description="Aminotransferase-like plant mobile" evidence="3">
    <location>
        <begin position="185"/>
        <end position="409"/>
    </location>
</feature>
<dbReference type="PANTHER" id="PTHR46033">
    <property type="entry name" value="PROTEIN MAIN-LIKE 2"/>
    <property type="match status" value="1"/>
</dbReference>
<sequence length="893" mass="102017">YIMNEKVPPTASNRRKRELAREGDLVTYKRKRKTIDPSTIVPPNTVDNANKGVCEGVNIPIESAEGVNISQSLKFETESAQAGLGAQPPLPNVCPDFDENIPIFGGYSEGEGATSNDDVGPSDKSLLRSFRFHRARSIALGQMKLPIRVHHHQSTWDLRKKPQVVQDFVKLKGLDRIGDISYNYYNSALIYAFVERWQPETNTFHFKWGEMTPTLDDVEKLVGLPADGDATVIGGTWGFSAILEVFENNLLQDLNAFKSLKAGGARNLLSLKKLKSHYAYKLEKVLSDDVSARYLVLFAKEKVAKKWSWGLVVLAHMYYNLGAASRDDARQFACCTTLLESWIFAYFPKLGGIPKEMDSDAYEHSTCWKWDVSITDRYGGTTLLNFREALDNYKLDDVSSLPFYTASKLSNSNKLIKIHQRKPASVNKHGDTPVHQSEDIAEQYDASHHEHFSRSPNINLNDQQITVLNYQLQKLKEDKEKESKANINLREALKEKTSECGMLKETIEQIKAEIELKRVVDKQCALEFVDLPRQLDAKCKEIESLKAVNALLVKQIDLQLPPAIPPVPDTTLAKKYEDLLAAHEDIKKKLIAKEDFALASEGMRDMGDPTFKEIFEQNERFFTIAQQGPKGDYQEGLVSTAVTLENVVIARREKMAKKKKMQELLFQPWMKYLVDVRGVEISDNNSSFRVTTAVQYQIQHKFPDIMKSFRTFLCKYPTFWRSIFSQVLGIQFTADGENACQILLQACSYGHQHVEYRHMAHLLATYYEKVVVFINHTEAYTFLPLFWARKRNATSNEERFQNLVMDTSKYWWLGLGADNHFVCLFPRFDAPIPLLYTILYSHVNLEIPPGFQKKQLTRYFDVRVKNFKALLREHKCQGYKVNDMVAVGLSTIK</sequence>
<keyword evidence="5" id="KW-1185">Reference proteome</keyword>
<feature type="non-terminal residue" evidence="4">
    <location>
        <position position="1"/>
    </location>
</feature>
<feature type="region of interest" description="Disordered" evidence="2">
    <location>
        <begin position="1"/>
        <end position="21"/>
    </location>
</feature>
<dbReference type="InterPro" id="IPR019557">
    <property type="entry name" value="AminoTfrase-like_pln_mobile"/>
</dbReference>
<dbReference type="EMBL" id="JACGCM010002681">
    <property type="protein sequence ID" value="KAF6136773.1"/>
    <property type="molecule type" value="Genomic_DNA"/>
</dbReference>
<name>A0A7J7L2D5_9MAGN</name>
<dbReference type="AlphaFoldDB" id="A0A7J7L2D5"/>
<dbReference type="PANTHER" id="PTHR46033:SF1">
    <property type="entry name" value="PROTEIN MAIN-LIKE 2"/>
    <property type="match status" value="1"/>
</dbReference>
<accession>A0A7J7L2D5</accession>
<evidence type="ECO:0000256" key="2">
    <source>
        <dbReference type="SAM" id="MobiDB-lite"/>
    </source>
</evidence>
<keyword evidence="1" id="KW-0175">Coiled coil</keyword>
<dbReference type="GO" id="GO:0010073">
    <property type="term" value="P:meristem maintenance"/>
    <property type="evidence" value="ECO:0007669"/>
    <property type="project" value="InterPro"/>
</dbReference>
<organism evidence="4 5">
    <name type="scientific">Kingdonia uniflora</name>
    <dbReference type="NCBI Taxonomy" id="39325"/>
    <lineage>
        <taxon>Eukaryota</taxon>
        <taxon>Viridiplantae</taxon>
        <taxon>Streptophyta</taxon>
        <taxon>Embryophyta</taxon>
        <taxon>Tracheophyta</taxon>
        <taxon>Spermatophyta</taxon>
        <taxon>Magnoliopsida</taxon>
        <taxon>Ranunculales</taxon>
        <taxon>Circaeasteraceae</taxon>
        <taxon>Kingdonia</taxon>
    </lineage>
</organism>
<evidence type="ECO:0000256" key="1">
    <source>
        <dbReference type="SAM" id="Coils"/>
    </source>
</evidence>
<dbReference type="InterPro" id="IPR044824">
    <property type="entry name" value="MAIN-like"/>
</dbReference>
<comment type="caution">
    <text evidence="4">The sequence shown here is derived from an EMBL/GenBank/DDBJ whole genome shotgun (WGS) entry which is preliminary data.</text>
</comment>
<feature type="coiled-coil region" evidence="1">
    <location>
        <begin position="472"/>
        <end position="513"/>
    </location>
</feature>
<protein>
    <recommendedName>
        <fullName evidence="3">Aminotransferase-like plant mobile domain-containing protein</fullName>
    </recommendedName>
</protein>
<evidence type="ECO:0000259" key="3">
    <source>
        <dbReference type="Pfam" id="PF10536"/>
    </source>
</evidence>
<dbReference type="Pfam" id="PF10536">
    <property type="entry name" value="PMD"/>
    <property type="match status" value="1"/>
</dbReference>
<reference evidence="4 5" key="1">
    <citation type="journal article" date="2020" name="IScience">
        <title>Genome Sequencing of the Endangered Kingdonia uniflora (Circaeasteraceae, Ranunculales) Reveals Potential Mechanisms of Evolutionary Specialization.</title>
        <authorList>
            <person name="Sun Y."/>
            <person name="Deng T."/>
            <person name="Zhang A."/>
            <person name="Moore M.J."/>
            <person name="Landis J.B."/>
            <person name="Lin N."/>
            <person name="Zhang H."/>
            <person name="Zhang X."/>
            <person name="Huang J."/>
            <person name="Zhang X."/>
            <person name="Sun H."/>
            <person name="Wang H."/>
        </authorList>
    </citation>
    <scope>NUCLEOTIDE SEQUENCE [LARGE SCALE GENOMIC DNA]</scope>
    <source>
        <strain evidence="4">TB1705</strain>
        <tissue evidence="4">Leaf</tissue>
    </source>
</reference>
<proteinExistence type="predicted"/>
<gene>
    <name evidence="4" type="ORF">GIB67_020095</name>
</gene>
<evidence type="ECO:0000313" key="4">
    <source>
        <dbReference type="EMBL" id="KAF6136773.1"/>
    </source>
</evidence>
<dbReference type="Proteomes" id="UP000541444">
    <property type="component" value="Unassembled WGS sequence"/>
</dbReference>